<keyword evidence="2" id="KW-1185">Reference proteome</keyword>
<protein>
    <submittedName>
        <fullName evidence="1">Uncharacterized protein</fullName>
    </submittedName>
</protein>
<evidence type="ECO:0000313" key="2">
    <source>
        <dbReference type="Proteomes" id="UP000053593"/>
    </source>
</evidence>
<dbReference type="AlphaFoldDB" id="A0A0D0CIK1"/>
<sequence length="102" mass="11768">MWLFSRYSRFSQLDRVLCAPFLSTFTTRPLGILCSYHCDSVTILSLLRPCLPVLHHHRKLISAKVRELLRVLAESMNSLTPHLPPFTFLVSSLCRRAVREAE</sequence>
<organism evidence="1 2">
    <name type="scientific">Collybiopsis luxurians FD-317 M1</name>
    <dbReference type="NCBI Taxonomy" id="944289"/>
    <lineage>
        <taxon>Eukaryota</taxon>
        <taxon>Fungi</taxon>
        <taxon>Dikarya</taxon>
        <taxon>Basidiomycota</taxon>
        <taxon>Agaricomycotina</taxon>
        <taxon>Agaricomycetes</taxon>
        <taxon>Agaricomycetidae</taxon>
        <taxon>Agaricales</taxon>
        <taxon>Marasmiineae</taxon>
        <taxon>Omphalotaceae</taxon>
        <taxon>Collybiopsis</taxon>
        <taxon>Collybiopsis luxurians</taxon>
    </lineage>
</organism>
<dbReference type="Proteomes" id="UP000053593">
    <property type="component" value="Unassembled WGS sequence"/>
</dbReference>
<dbReference type="EMBL" id="KN834767">
    <property type="protein sequence ID" value="KIK62489.1"/>
    <property type="molecule type" value="Genomic_DNA"/>
</dbReference>
<name>A0A0D0CIK1_9AGAR</name>
<dbReference type="HOGENOM" id="CLU_2277813_0_0_1"/>
<gene>
    <name evidence="1" type="ORF">GYMLUDRAFT_501716</name>
</gene>
<proteinExistence type="predicted"/>
<reference evidence="1 2" key="1">
    <citation type="submission" date="2014-04" db="EMBL/GenBank/DDBJ databases">
        <title>Evolutionary Origins and Diversification of the Mycorrhizal Mutualists.</title>
        <authorList>
            <consortium name="DOE Joint Genome Institute"/>
            <consortium name="Mycorrhizal Genomics Consortium"/>
            <person name="Kohler A."/>
            <person name="Kuo A."/>
            <person name="Nagy L.G."/>
            <person name="Floudas D."/>
            <person name="Copeland A."/>
            <person name="Barry K.W."/>
            <person name="Cichocki N."/>
            <person name="Veneault-Fourrey C."/>
            <person name="LaButti K."/>
            <person name="Lindquist E.A."/>
            <person name="Lipzen A."/>
            <person name="Lundell T."/>
            <person name="Morin E."/>
            <person name="Murat C."/>
            <person name="Riley R."/>
            <person name="Ohm R."/>
            <person name="Sun H."/>
            <person name="Tunlid A."/>
            <person name="Henrissat B."/>
            <person name="Grigoriev I.V."/>
            <person name="Hibbett D.S."/>
            <person name="Martin F."/>
        </authorList>
    </citation>
    <scope>NUCLEOTIDE SEQUENCE [LARGE SCALE GENOMIC DNA]</scope>
    <source>
        <strain evidence="1 2">FD-317 M1</strain>
    </source>
</reference>
<evidence type="ECO:0000313" key="1">
    <source>
        <dbReference type="EMBL" id="KIK62489.1"/>
    </source>
</evidence>
<accession>A0A0D0CIK1</accession>